<comment type="caution">
    <text evidence="1">The sequence shown here is derived from an EMBL/GenBank/DDBJ whole genome shotgun (WGS) entry which is preliminary data.</text>
</comment>
<gene>
    <name evidence="1" type="ORF">GMST_36720</name>
</gene>
<keyword evidence="2" id="KW-1185">Reference proteome</keyword>
<sequence>MADSPTIPAGRLTGEVERALREALRSIRFGTVTLVVQDGRVIQIERNEKFRFKNEHRDGSGI</sequence>
<name>A0A6V8MNA2_9BACT</name>
<dbReference type="AlphaFoldDB" id="A0A6V8MNA2"/>
<dbReference type="EMBL" id="BLXX01000013">
    <property type="protein sequence ID" value="GFO61347.1"/>
    <property type="molecule type" value="Genomic_DNA"/>
</dbReference>
<dbReference type="Pfam" id="PF10055">
    <property type="entry name" value="DUF2292"/>
    <property type="match status" value="1"/>
</dbReference>
<evidence type="ECO:0000313" key="2">
    <source>
        <dbReference type="Proteomes" id="UP000556026"/>
    </source>
</evidence>
<dbReference type="RefSeq" id="WP_183356143.1">
    <property type="nucleotide sequence ID" value="NZ_BLXX01000013.1"/>
</dbReference>
<dbReference type="InterPro" id="IPR018743">
    <property type="entry name" value="DUF2292"/>
</dbReference>
<organism evidence="1 2">
    <name type="scientific">Geomonas silvestris</name>
    <dbReference type="NCBI Taxonomy" id="2740184"/>
    <lineage>
        <taxon>Bacteria</taxon>
        <taxon>Pseudomonadati</taxon>
        <taxon>Thermodesulfobacteriota</taxon>
        <taxon>Desulfuromonadia</taxon>
        <taxon>Geobacterales</taxon>
        <taxon>Geobacteraceae</taxon>
        <taxon>Geomonas</taxon>
    </lineage>
</organism>
<protein>
    <recommendedName>
        <fullName evidence="3">DUF2292 domain-containing protein</fullName>
    </recommendedName>
</protein>
<dbReference type="Proteomes" id="UP000556026">
    <property type="component" value="Unassembled WGS sequence"/>
</dbReference>
<accession>A0A6V8MNA2</accession>
<proteinExistence type="predicted"/>
<evidence type="ECO:0008006" key="3">
    <source>
        <dbReference type="Google" id="ProtNLM"/>
    </source>
</evidence>
<reference evidence="2" key="1">
    <citation type="submission" date="2020-06" db="EMBL/GenBank/DDBJ databases">
        <title>Draft genomic sequence of Geomonas sp. Red330.</title>
        <authorList>
            <person name="Itoh H."/>
            <person name="Zhenxing X."/>
            <person name="Ushijima N."/>
            <person name="Masuda Y."/>
            <person name="Shiratori Y."/>
            <person name="Senoo K."/>
        </authorList>
    </citation>
    <scope>NUCLEOTIDE SEQUENCE [LARGE SCALE GENOMIC DNA]</scope>
    <source>
        <strain evidence="2">Red330</strain>
    </source>
</reference>
<evidence type="ECO:0000313" key="1">
    <source>
        <dbReference type="EMBL" id="GFO61347.1"/>
    </source>
</evidence>